<organism evidence="3 4">
    <name type="scientific">Prunus persica</name>
    <name type="common">Peach</name>
    <name type="synonym">Amygdalus persica</name>
    <dbReference type="NCBI Taxonomy" id="3760"/>
    <lineage>
        <taxon>Eukaryota</taxon>
        <taxon>Viridiplantae</taxon>
        <taxon>Streptophyta</taxon>
        <taxon>Embryophyta</taxon>
        <taxon>Tracheophyta</taxon>
        <taxon>Spermatophyta</taxon>
        <taxon>Magnoliopsida</taxon>
        <taxon>eudicotyledons</taxon>
        <taxon>Gunneridae</taxon>
        <taxon>Pentapetalae</taxon>
        <taxon>rosids</taxon>
        <taxon>fabids</taxon>
        <taxon>Rosales</taxon>
        <taxon>Rosaceae</taxon>
        <taxon>Amygdaloideae</taxon>
        <taxon>Amygdaleae</taxon>
        <taxon>Prunus</taxon>
    </lineage>
</organism>
<name>A0A251P3A5_PRUPE</name>
<feature type="transmembrane region" description="Helical" evidence="2">
    <location>
        <begin position="20"/>
        <end position="46"/>
    </location>
</feature>
<reference evidence="3 4" key="1">
    <citation type="journal article" date="2013" name="Nat. Genet.">
        <title>The high-quality draft genome of peach (Prunus persica) identifies unique patterns of genetic diversity, domestication and genome evolution.</title>
        <authorList>
            <consortium name="International Peach Genome Initiative"/>
            <person name="Verde I."/>
            <person name="Abbott A.G."/>
            <person name="Scalabrin S."/>
            <person name="Jung S."/>
            <person name="Shu S."/>
            <person name="Marroni F."/>
            <person name="Zhebentyayeva T."/>
            <person name="Dettori M.T."/>
            <person name="Grimwood J."/>
            <person name="Cattonaro F."/>
            <person name="Zuccolo A."/>
            <person name="Rossini L."/>
            <person name="Jenkins J."/>
            <person name="Vendramin E."/>
            <person name="Meisel L.A."/>
            <person name="Decroocq V."/>
            <person name="Sosinski B."/>
            <person name="Prochnik S."/>
            <person name="Mitros T."/>
            <person name="Policriti A."/>
            <person name="Cipriani G."/>
            <person name="Dondini L."/>
            <person name="Ficklin S."/>
            <person name="Goodstein D.M."/>
            <person name="Xuan P."/>
            <person name="Del Fabbro C."/>
            <person name="Aramini V."/>
            <person name="Copetti D."/>
            <person name="Gonzalez S."/>
            <person name="Horner D.S."/>
            <person name="Falchi R."/>
            <person name="Lucas S."/>
            <person name="Mica E."/>
            <person name="Maldonado J."/>
            <person name="Lazzari B."/>
            <person name="Bielenberg D."/>
            <person name="Pirona R."/>
            <person name="Miculan M."/>
            <person name="Barakat A."/>
            <person name="Testolin R."/>
            <person name="Stella A."/>
            <person name="Tartarini S."/>
            <person name="Tonutti P."/>
            <person name="Arus P."/>
            <person name="Orellana A."/>
            <person name="Wells C."/>
            <person name="Main D."/>
            <person name="Vizzotto G."/>
            <person name="Silva H."/>
            <person name="Salamini F."/>
            <person name="Schmutz J."/>
            <person name="Morgante M."/>
            <person name="Rokhsar D.S."/>
        </authorList>
    </citation>
    <scope>NUCLEOTIDE SEQUENCE [LARGE SCALE GENOMIC DNA]</scope>
    <source>
        <strain evidence="4">cv. Nemared</strain>
    </source>
</reference>
<protein>
    <submittedName>
        <fullName evidence="3">Uncharacterized protein</fullName>
    </submittedName>
</protein>
<keyword evidence="4" id="KW-1185">Reference proteome</keyword>
<feature type="compositionally biased region" description="Basic and acidic residues" evidence="1">
    <location>
        <begin position="95"/>
        <end position="114"/>
    </location>
</feature>
<evidence type="ECO:0000313" key="3">
    <source>
        <dbReference type="EMBL" id="ONI06056.1"/>
    </source>
</evidence>
<dbReference type="Gramene" id="ONI06056">
    <property type="protein sequence ID" value="ONI06056"/>
    <property type="gene ID" value="PRUPE_5G037300"/>
</dbReference>
<keyword evidence="2" id="KW-1133">Transmembrane helix</keyword>
<feature type="region of interest" description="Disordered" evidence="1">
    <location>
        <begin position="95"/>
        <end position="154"/>
    </location>
</feature>
<sequence length="154" mass="18286">MDTSKRKTENKGRKLLKMIFYIKLVYGTGNSKLKTVCVFLLLFILWKWEKLIYRENKKRMEKEERDGERGRERERGCAPVLEVLRVVELSMRERERFKEKKNNNDKKNKEDRVQRKGRRRRRGGMRGGGVGVGATKDSKRSHFSHTKSLNISLN</sequence>
<dbReference type="Proteomes" id="UP000006882">
    <property type="component" value="Chromosome G5"/>
</dbReference>
<keyword evidence="2" id="KW-0812">Transmembrane</keyword>
<keyword evidence="2" id="KW-0472">Membrane</keyword>
<gene>
    <name evidence="3" type="ORF">PRUPE_5G037300</name>
</gene>
<proteinExistence type="predicted"/>
<dbReference type="AlphaFoldDB" id="A0A251P3A5"/>
<evidence type="ECO:0000256" key="1">
    <source>
        <dbReference type="SAM" id="MobiDB-lite"/>
    </source>
</evidence>
<feature type="compositionally biased region" description="Basic residues" evidence="1">
    <location>
        <begin position="115"/>
        <end position="124"/>
    </location>
</feature>
<accession>A0A251P3A5</accession>
<dbReference type="EMBL" id="CM007655">
    <property type="protein sequence ID" value="ONI06056.1"/>
    <property type="molecule type" value="Genomic_DNA"/>
</dbReference>
<evidence type="ECO:0000313" key="4">
    <source>
        <dbReference type="Proteomes" id="UP000006882"/>
    </source>
</evidence>
<evidence type="ECO:0000256" key="2">
    <source>
        <dbReference type="SAM" id="Phobius"/>
    </source>
</evidence>